<protein>
    <recommendedName>
        <fullName evidence="1">Ig-like domain-containing protein</fullName>
    </recommendedName>
</protein>
<dbReference type="Gene3D" id="2.60.40.10">
    <property type="entry name" value="Immunoglobulins"/>
    <property type="match status" value="1"/>
</dbReference>
<gene>
    <name evidence="2" type="primary">LOC114042681</name>
</gene>
<dbReference type="SUPFAM" id="SSF48726">
    <property type="entry name" value="Immunoglobulin"/>
    <property type="match status" value="1"/>
</dbReference>
<proteinExistence type="predicted"/>
<dbReference type="GeneTree" id="ENSGT01120000271826"/>
<dbReference type="InterPro" id="IPR010579">
    <property type="entry name" value="MHC_I_a_C"/>
</dbReference>
<dbReference type="AlphaFoldDB" id="A0A4X2LBI1"/>
<dbReference type="Pfam" id="PF06623">
    <property type="entry name" value="MHC_I_C"/>
    <property type="match status" value="1"/>
</dbReference>
<dbReference type="InterPro" id="IPR036179">
    <property type="entry name" value="Ig-like_dom_sf"/>
</dbReference>
<dbReference type="Ensembl" id="ENSVURT00010021694.1">
    <property type="protein sequence ID" value="ENSVURP00010019075.1"/>
    <property type="gene ID" value="ENSVURG00010014517.1"/>
</dbReference>
<reference evidence="3" key="1">
    <citation type="submission" date="2018-12" db="EMBL/GenBank/DDBJ databases">
        <authorList>
            <person name="Yazar S."/>
        </authorList>
    </citation>
    <scope>NUCLEOTIDE SEQUENCE [LARGE SCALE GENOMIC DNA]</scope>
</reference>
<name>A0A4X2LBI1_VOMUR</name>
<dbReference type="GO" id="GO:0006955">
    <property type="term" value="P:immune response"/>
    <property type="evidence" value="ECO:0007669"/>
    <property type="project" value="InterPro"/>
</dbReference>
<dbReference type="PROSITE" id="PS50835">
    <property type="entry name" value="IG_LIKE"/>
    <property type="match status" value="1"/>
</dbReference>
<keyword evidence="3" id="KW-1185">Reference proteome</keyword>
<accession>A0A4X2LBI1</accession>
<reference evidence="2" key="2">
    <citation type="submission" date="2025-08" db="UniProtKB">
        <authorList>
            <consortium name="Ensembl"/>
        </authorList>
    </citation>
    <scope>IDENTIFICATION</scope>
</reference>
<evidence type="ECO:0000313" key="2">
    <source>
        <dbReference type="Ensembl" id="ENSVURP00010019075.1"/>
    </source>
</evidence>
<dbReference type="GO" id="GO:0019882">
    <property type="term" value="P:antigen processing and presentation"/>
    <property type="evidence" value="ECO:0007669"/>
    <property type="project" value="InterPro"/>
</dbReference>
<reference evidence="2" key="3">
    <citation type="submission" date="2025-09" db="UniProtKB">
        <authorList>
            <consortium name="Ensembl"/>
        </authorList>
    </citation>
    <scope>IDENTIFICATION</scope>
</reference>
<dbReference type="InterPro" id="IPR007110">
    <property type="entry name" value="Ig-like_dom"/>
</dbReference>
<feature type="domain" description="Ig-like" evidence="1">
    <location>
        <begin position="1"/>
        <end position="56"/>
    </location>
</feature>
<dbReference type="Proteomes" id="UP000314987">
    <property type="component" value="Unassembled WGS sequence"/>
</dbReference>
<dbReference type="InterPro" id="IPR003006">
    <property type="entry name" value="Ig/MHC_CS"/>
</dbReference>
<sequence length="56" mass="5717">GVDVTSGQEGKYTCRVQHEGLPEPLTLKWGRKGGGYVPAAGSDSAPGSDVSFPAKA</sequence>
<dbReference type="PROSITE" id="PS00290">
    <property type="entry name" value="IG_MHC"/>
    <property type="match status" value="1"/>
</dbReference>
<evidence type="ECO:0000313" key="3">
    <source>
        <dbReference type="Proteomes" id="UP000314987"/>
    </source>
</evidence>
<organism evidence="2 3">
    <name type="scientific">Vombatus ursinus</name>
    <name type="common">Common wombat</name>
    <dbReference type="NCBI Taxonomy" id="29139"/>
    <lineage>
        <taxon>Eukaryota</taxon>
        <taxon>Metazoa</taxon>
        <taxon>Chordata</taxon>
        <taxon>Craniata</taxon>
        <taxon>Vertebrata</taxon>
        <taxon>Euteleostomi</taxon>
        <taxon>Mammalia</taxon>
        <taxon>Metatheria</taxon>
        <taxon>Diprotodontia</taxon>
        <taxon>Vombatidae</taxon>
        <taxon>Vombatus</taxon>
    </lineage>
</organism>
<evidence type="ECO:0000259" key="1">
    <source>
        <dbReference type="PROSITE" id="PS50835"/>
    </source>
</evidence>
<dbReference type="InterPro" id="IPR013783">
    <property type="entry name" value="Ig-like_fold"/>
</dbReference>